<dbReference type="GO" id="GO:0030170">
    <property type="term" value="F:pyridoxal phosphate binding"/>
    <property type="evidence" value="ECO:0007669"/>
    <property type="project" value="InterPro"/>
</dbReference>
<dbReference type="InterPro" id="IPR002129">
    <property type="entry name" value="PyrdxlP-dep_de-COase"/>
</dbReference>
<dbReference type="SUPFAM" id="SSF53383">
    <property type="entry name" value="PLP-dependent transferases"/>
    <property type="match status" value="1"/>
</dbReference>
<dbReference type="AlphaFoldDB" id="A0A8D2J1L6"/>
<sequence>YGCSELLKDSVGDPVMNVPWFHLTSPLRWKTHQERNQPSYLQVCEWKEPEELQQILDLDLKDCGEPQEKLLKRCRNVIRYSVKTCHPRFFNQLFSGLDHHALAGRLITEMLNTSQYTYEIAPVFVLMEEVVLKKLRELIGWKKGDGIFCPGGSISNMYAMNVARFHCFPDCKQKGNWAIPKLAAFTSQEVFILCLQFPSCFLRWELFSSRRSRVFQDGRLLVLAVRRHCEAISPPSTPPLMFFF</sequence>
<evidence type="ECO:0000256" key="7">
    <source>
        <dbReference type="RuleBase" id="RU000382"/>
    </source>
</evidence>
<evidence type="ECO:0000256" key="4">
    <source>
        <dbReference type="ARBA" id="ARBA00022793"/>
    </source>
</evidence>
<dbReference type="GO" id="GO:0042412">
    <property type="term" value="P:taurine biosynthetic process"/>
    <property type="evidence" value="ECO:0007669"/>
    <property type="project" value="TreeGrafter"/>
</dbReference>
<dbReference type="Proteomes" id="UP000694545">
    <property type="component" value="Unplaced"/>
</dbReference>
<evidence type="ECO:0000256" key="3">
    <source>
        <dbReference type="ARBA" id="ARBA00011738"/>
    </source>
</evidence>
<accession>A0A8D2J1L6</accession>
<dbReference type="Gene3D" id="3.40.640.10">
    <property type="entry name" value="Type I PLP-dependent aspartate aminotransferase-like (Major domain)"/>
    <property type="match status" value="1"/>
</dbReference>
<dbReference type="Ensembl" id="ENSVKKT00000008467.1">
    <property type="protein sequence ID" value="ENSVKKP00000008252.1"/>
    <property type="gene ID" value="ENSVKKG00000005863.1"/>
</dbReference>
<evidence type="ECO:0000313" key="8">
    <source>
        <dbReference type="Ensembl" id="ENSVKKP00000008252.1"/>
    </source>
</evidence>
<keyword evidence="4" id="KW-0210">Decarboxylase</keyword>
<dbReference type="Gene3D" id="3.90.1150.170">
    <property type="match status" value="1"/>
</dbReference>
<dbReference type="GO" id="GO:0019752">
    <property type="term" value="P:carboxylic acid metabolic process"/>
    <property type="evidence" value="ECO:0007669"/>
    <property type="project" value="InterPro"/>
</dbReference>
<dbReference type="InterPro" id="IPR015424">
    <property type="entry name" value="PyrdxlP-dep_Trfase"/>
</dbReference>
<evidence type="ECO:0000256" key="5">
    <source>
        <dbReference type="ARBA" id="ARBA00022898"/>
    </source>
</evidence>
<dbReference type="InterPro" id="IPR015421">
    <property type="entry name" value="PyrdxlP-dep_Trfase_major"/>
</dbReference>
<comment type="similarity">
    <text evidence="2 7">Belongs to the group II decarboxylase family.</text>
</comment>
<comment type="cofactor">
    <cofactor evidence="1 7">
        <name>pyridoxal 5'-phosphate</name>
        <dbReference type="ChEBI" id="CHEBI:597326"/>
    </cofactor>
</comment>
<keyword evidence="6 7" id="KW-0456">Lyase</keyword>
<evidence type="ECO:0000256" key="6">
    <source>
        <dbReference type="ARBA" id="ARBA00023239"/>
    </source>
</evidence>
<evidence type="ECO:0000256" key="2">
    <source>
        <dbReference type="ARBA" id="ARBA00009533"/>
    </source>
</evidence>
<dbReference type="PANTHER" id="PTHR45677:SF8">
    <property type="entry name" value="CYSTEINE SULFINIC ACID DECARBOXYLASE"/>
    <property type="match status" value="1"/>
</dbReference>
<comment type="subunit">
    <text evidence="3">Homodimer.</text>
</comment>
<proteinExistence type="inferred from homology"/>
<evidence type="ECO:0000313" key="9">
    <source>
        <dbReference type="Proteomes" id="UP000694545"/>
    </source>
</evidence>
<name>A0A8D2J1L6_VARKO</name>
<dbReference type="GO" id="GO:0005737">
    <property type="term" value="C:cytoplasm"/>
    <property type="evidence" value="ECO:0007669"/>
    <property type="project" value="TreeGrafter"/>
</dbReference>
<dbReference type="PANTHER" id="PTHR45677">
    <property type="entry name" value="GLUTAMATE DECARBOXYLASE-RELATED"/>
    <property type="match status" value="1"/>
</dbReference>
<dbReference type="GO" id="GO:0004782">
    <property type="term" value="F:sulfinoalanine decarboxylase activity"/>
    <property type="evidence" value="ECO:0007669"/>
    <property type="project" value="TreeGrafter"/>
</dbReference>
<reference evidence="8" key="1">
    <citation type="submission" date="2025-08" db="UniProtKB">
        <authorList>
            <consortium name="Ensembl"/>
        </authorList>
    </citation>
    <scope>IDENTIFICATION</scope>
</reference>
<evidence type="ECO:0000256" key="1">
    <source>
        <dbReference type="ARBA" id="ARBA00001933"/>
    </source>
</evidence>
<organism evidence="8 9">
    <name type="scientific">Varanus komodoensis</name>
    <name type="common">Komodo dragon</name>
    <dbReference type="NCBI Taxonomy" id="61221"/>
    <lineage>
        <taxon>Eukaryota</taxon>
        <taxon>Metazoa</taxon>
        <taxon>Chordata</taxon>
        <taxon>Craniata</taxon>
        <taxon>Vertebrata</taxon>
        <taxon>Euteleostomi</taxon>
        <taxon>Lepidosauria</taxon>
        <taxon>Squamata</taxon>
        <taxon>Bifurcata</taxon>
        <taxon>Unidentata</taxon>
        <taxon>Episquamata</taxon>
        <taxon>Toxicofera</taxon>
        <taxon>Anguimorpha</taxon>
        <taxon>Paleoanguimorpha</taxon>
        <taxon>Varanoidea</taxon>
        <taxon>Varanidae</taxon>
        <taxon>Varanus</taxon>
    </lineage>
</organism>
<keyword evidence="9" id="KW-1185">Reference proteome</keyword>
<dbReference type="Pfam" id="PF00282">
    <property type="entry name" value="Pyridoxal_deC"/>
    <property type="match status" value="1"/>
</dbReference>
<reference evidence="8" key="2">
    <citation type="submission" date="2025-09" db="UniProtKB">
        <authorList>
            <consortium name="Ensembl"/>
        </authorList>
    </citation>
    <scope>IDENTIFICATION</scope>
</reference>
<protein>
    <submittedName>
        <fullName evidence="8">Cysteine sulfinic acid decarboxylase</fullName>
    </submittedName>
</protein>
<keyword evidence="5 7" id="KW-0663">Pyridoxal phosphate</keyword>